<name>S3DHS9_GLAL2</name>
<keyword evidence="10" id="KW-0862">Zinc</keyword>
<dbReference type="CDD" id="cd02895">
    <property type="entry name" value="GGTase-I"/>
    <property type="match status" value="1"/>
</dbReference>
<reference evidence="14 15" key="1">
    <citation type="journal article" date="2013" name="BMC Genomics">
        <title>Genomics-driven discovery of the pneumocandin biosynthetic gene cluster in the fungus Glarea lozoyensis.</title>
        <authorList>
            <person name="Chen L."/>
            <person name="Yue Q."/>
            <person name="Zhang X."/>
            <person name="Xiang M."/>
            <person name="Wang C."/>
            <person name="Li S."/>
            <person name="Che Y."/>
            <person name="Ortiz-Lopez F.J."/>
            <person name="Bills G.F."/>
            <person name="Liu X."/>
            <person name="An Z."/>
        </authorList>
    </citation>
    <scope>NUCLEOTIDE SEQUENCE [LARGE SCALE GENOMIC DNA]</scope>
    <source>
        <strain evidence="15">ATCC 20868 / MF5171</strain>
    </source>
</reference>
<protein>
    <recommendedName>
        <fullName evidence="5">Geranylgeranyl transferase type-1 subunit beta</fullName>
        <ecNumber evidence="4">2.5.1.59</ecNumber>
    </recommendedName>
    <alternativeName>
        <fullName evidence="12">Geranylgeranyl transferase type I subunit beta</fullName>
    </alternativeName>
</protein>
<comment type="cofactor">
    <cofactor evidence="1">
        <name>Mg(2+)</name>
        <dbReference type="ChEBI" id="CHEBI:18420"/>
    </cofactor>
</comment>
<comment type="cofactor">
    <cofactor evidence="2">
        <name>Zn(2+)</name>
        <dbReference type="ChEBI" id="CHEBI:29105"/>
    </cofactor>
</comment>
<evidence type="ECO:0000256" key="2">
    <source>
        <dbReference type="ARBA" id="ARBA00001947"/>
    </source>
</evidence>
<dbReference type="InterPro" id="IPR045089">
    <property type="entry name" value="PGGT1B-like"/>
</dbReference>
<keyword evidence="7 14" id="KW-0808">Transferase</keyword>
<dbReference type="EMBL" id="KE145371">
    <property type="protein sequence ID" value="EPE26133.1"/>
    <property type="molecule type" value="Genomic_DNA"/>
</dbReference>
<dbReference type="GeneID" id="19461103"/>
<evidence type="ECO:0000313" key="14">
    <source>
        <dbReference type="EMBL" id="EPE26133.1"/>
    </source>
</evidence>
<evidence type="ECO:0000256" key="4">
    <source>
        <dbReference type="ARBA" id="ARBA00012700"/>
    </source>
</evidence>
<dbReference type="Pfam" id="PF00432">
    <property type="entry name" value="Prenyltrans"/>
    <property type="match status" value="1"/>
</dbReference>
<evidence type="ECO:0000256" key="8">
    <source>
        <dbReference type="ARBA" id="ARBA00022723"/>
    </source>
</evidence>
<keyword evidence="8" id="KW-0479">Metal-binding</keyword>
<dbReference type="GO" id="GO:0005953">
    <property type="term" value="C:CAAX-protein geranylgeranyltransferase complex"/>
    <property type="evidence" value="ECO:0007669"/>
    <property type="project" value="InterPro"/>
</dbReference>
<dbReference type="SUPFAM" id="SSF48239">
    <property type="entry name" value="Terpenoid cyclases/Protein prenyltransferases"/>
    <property type="match status" value="1"/>
</dbReference>
<keyword evidence="11" id="KW-0460">Magnesium</keyword>
<dbReference type="InterPro" id="IPR008930">
    <property type="entry name" value="Terpenoid_cyclase/PrenylTrfase"/>
</dbReference>
<feature type="domain" description="Prenyltransferase alpha-alpha toroid" evidence="13">
    <location>
        <begin position="10"/>
        <end position="395"/>
    </location>
</feature>
<dbReference type="PANTHER" id="PTHR11774">
    <property type="entry name" value="GERANYLGERANYL TRANSFERASE TYPE BETA SUBUNIT"/>
    <property type="match status" value="1"/>
</dbReference>
<dbReference type="GO" id="GO:0046872">
    <property type="term" value="F:metal ion binding"/>
    <property type="evidence" value="ECO:0007669"/>
    <property type="project" value="UniProtKB-KW"/>
</dbReference>
<evidence type="ECO:0000259" key="13">
    <source>
        <dbReference type="Pfam" id="PF00432"/>
    </source>
</evidence>
<evidence type="ECO:0000256" key="12">
    <source>
        <dbReference type="ARBA" id="ARBA00031713"/>
    </source>
</evidence>
<evidence type="ECO:0000256" key="3">
    <source>
        <dbReference type="ARBA" id="ARBA00010497"/>
    </source>
</evidence>
<proteinExistence type="inferred from homology"/>
<evidence type="ECO:0000256" key="11">
    <source>
        <dbReference type="ARBA" id="ARBA00022842"/>
    </source>
</evidence>
<evidence type="ECO:0000256" key="7">
    <source>
        <dbReference type="ARBA" id="ARBA00022679"/>
    </source>
</evidence>
<keyword evidence="6" id="KW-0637">Prenyltransferase</keyword>
<dbReference type="OMA" id="RWCLMRQ"/>
<evidence type="ECO:0000256" key="6">
    <source>
        <dbReference type="ARBA" id="ARBA00022602"/>
    </source>
</evidence>
<dbReference type="InterPro" id="IPR041960">
    <property type="entry name" value="GGTase_I_beta"/>
</dbReference>
<keyword evidence="9" id="KW-0677">Repeat</keyword>
<dbReference type="Gene3D" id="1.50.10.20">
    <property type="match status" value="1"/>
</dbReference>
<keyword evidence="15" id="KW-1185">Reference proteome</keyword>
<dbReference type="eggNOG" id="KOG0367">
    <property type="taxonomic scope" value="Eukaryota"/>
</dbReference>
<dbReference type="PANTHER" id="PTHR11774:SF4">
    <property type="entry name" value="GERANYLGERANYL TRANSFERASE TYPE-1 SUBUNIT BETA"/>
    <property type="match status" value="1"/>
</dbReference>
<comment type="similarity">
    <text evidence="3">Belongs to the protein prenyltransferase subunit beta family.</text>
</comment>
<evidence type="ECO:0000256" key="9">
    <source>
        <dbReference type="ARBA" id="ARBA00022737"/>
    </source>
</evidence>
<dbReference type="AlphaFoldDB" id="S3DHS9"/>
<evidence type="ECO:0000313" key="15">
    <source>
        <dbReference type="Proteomes" id="UP000016922"/>
    </source>
</evidence>
<dbReference type="InterPro" id="IPR001330">
    <property type="entry name" value="Prenyltrans"/>
</dbReference>
<evidence type="ECO:0000256" key="5">
    <source>
        <dbReference type="ARBA" id="ARBA00020603"/>
    </source>
</evidence>
<dbReference type="HOGENOM" id="CLU_028946_2_0_1"/>
<dbReference type="Proteomes" id="UP000016922">
    <property type="component" value="Unassembled WGS sequence"/>
</dbReference>
<gene>
    <name evidence="14" type="ORF">GLAREA_02045</name>
</gene>
<dbReference type="KEGG" id="glz:GLAREA_02045"/>
<dbReference type="RefSeq" id="XP_008087452.1">
    <property type="nucleotide sequence ID" value="XM_008089261.1"/>
</dbReference>
<dbReference type="GO" id="GO:0004662">
    <property type="term" value="F:CAAX-protein geranylgeranyltransferase activity"/>
    <property type="evidence" value="ECO:0007669"/>
    <property type="project" value="UniProtKB-EC"/>
</dbReference>
<sequence>MADPPEDTHLDIPQHIKYWKRCLLTLLPTQYTTTDSSRMTLAFFILSALDLLNAGADTFPPAQRTSIRDWILKCQHPHGGFCGSPNHRYPDAYYEGGESMDPANLPATYFALLALSFVGGLESVNRGACLAWLRRLQRRDGSFGELVTGEGKVEGGYDMRYCYVLANVRWMLRGDMEGPVGGIEDINVESLVRHLKAGQTYDGGISESSSHEAHAGYTYCAIASLKILNRLNNPDTAKDNATSSGLTDISATIRWLMSRQIGYIPDEDSDDDNDSLPDQDNRNTLAGIHSAHAIPALSTTSPEFVGFNGRCNKSVDTCYAFWVTASLNMLNPTYTPLVNTPSMRRFLFTQTQHRIGGFSKHPGGPPDIYHSYLGLAALAVMKEPGLKELDAALCVSREQRARIEGVRGGGGG</sequence>
<evidence type="ECO:0000256" key="1">
    <source>
        <dbReference type="ARBA" id="ARBA00001946"/>
    </source>
</evidence>
<dbReference type="STRING" id="1116229.S3DHS9"/>
<accession>S3DHS9</accession>
<dbReference type="OrthoDB" id="24893at2759"/>
<dbReference type="EC" id="2.5.1.59" evidence="4"/>
<organism evidence="14 15">
    <name type="scientific">Glarea lozoyensis (strain ATCC 20868 / MF5171)</name>
    <dbReference type="NCBI Taxonomy" id="1116229"/>
    <lineage>
        <taxon>Eukaryota</taxon>
        <taxon>Fungi</taxon>
        <taxon>Dikarya</taxon>
        <taxon>Ascomycota</taxon>
        <taxon>Pezizomycotina</taxon>
        <taxon>Leotiomycetes</taxon>
        <taxon>Helotiales</taxon>
        <taxon>Helotiaceae</taxon>
        <taxon>Glarea</taxon>
    </lineage>
</organism>
<evidence type="ECO:0000256" key="10">
    <source>
        <dbReference type="ARBA" id="ARBA00022833"/>
    </source>
</evidence>